<evidence type="ECO:0000256" key="3">
    <source>
        <dbReference type="ARBA" id="ARBA00023163"/>
    </source>
</evidence>
<accession>N1UZ92</accession>
<dbReference type="Gene3D" id="1.10.10.10">
    <property type="entry name" value="Winged helix-like DNA-binding domain superfamily/Winged helix DNA-binding domain"/>
    <property type="match status" value="1"/>
</dbReference>
<keyword evidence="6" id="KW-1185">Reference proteome</keyword>
<proteinExistence type="predicted"/>
<dbReference type="Gene3D" id="1.20.120.530">
    <property type="entry name" value="GntR ligand-binding domain-like"/>
    <property type="match status" value="1"/>
</dbReference>
<dbReference type="PANTHER" id="PTHR43537:SF5">
    <property type="entry name" value="UXU OPERON TRANSCRIPTIONAL REGULATOR"/>
    <property type="match status" value="1"/>
</dbReference>
<dbReference type="Pfam" id="PF00392">
    <property type="entry name" value="GntR"/>
    <property type="match status" value="1"/>
</dbReference>
<dbReference type="PANTHER" id="PTHR43537">
    <property type="entry name" value="TRANSCRIPTIONAL REGULATOR, GNTR FAMILY"/>
    <property type="match status" value="1"/>
</dbReference>
<dbReference type="PROSITE" id="PS50949">
    <property type="entry name" value="HTH_GNTR"/>
    <property type="match status" value="1"/>
</dbReference>
<dbReference type="InterPro" id="IPR036390">
    <property type="entry name" value="WH_DNA-bd_sf"/>
</dbReference>
<dbReference type="GO" id="GO:0003677">
    <property type="term" value="F:DNA binding"/>
    <property type="evidence" value="ECO:0007669"/>
    <property type="project" value="UniProtKB-KW"/>
</dbReference>
<name>N1UZ92_9MICC</name>
<evidence type="ECO:0000313" key="6">
    <source>
        <dbReference type="Proteomes" id="UP000010729"/>
    </source>
</evidence>
<feature type="domain" description="HTH gntR-type" evidence="4">
    <location>
        <begin position="2"/>
        <end position="69"/>
    </location>
</feature>
<dbReference type="CDD" id="cd07377">
    <property type="entry name" value="WHTH_GntR"/>
    <property type="match status" value="1"/>
</dbReference>
<dbReference type="AlphaFoldDB" id="N1UZ92"/>
<keyword evidence="2" id="KW-0238">DNA-binding</keyword>
<comment type="caution">
    <text evidence="5">The sequence shown here is derived from an EMBL/GenBank/DDBJ whole genome shotgun (WGS) entry which is preliminary data.</text>
</comment>
<dbReference type="PRINTS" id="PR00035">
    <property type="entry name" value="HTHGNTR"/>
</dbReference>
<dbReference type="SMART" id="SM00345">
    <property type="entry name" value="HTH_GNTR"/>
    <property type="match status" value="1"/>
</dbReference>
<sequence length="210" mass="23139">MASATDRLEEVLRNRVWLGTLKPGSVVVEPELAKEFGVSKTPVREALQRLVAQGQVTVLPKKGYLIRTMGLSDVLELVEMRTVIEPHIAAKAARRRHGLEVLRRELDLQHELLAPDPAASLEHGRAFHETLASAAGNARMLEALERSLEEMGRAYNIVPGAQAHLHSEEELVEHEAIYAAVAAGDPDAARQAMLDHLQSIRQALVSQFTE</sequence>
<evidence type="ECO:0000256" key="1">
    <source>
        <dbReference type="ARBA" id="ARBA00023015"/>
    </source>
</evidence>
<evidence type="ECO:0000313" key="5">
    <source>
        <dbReference type="EMBL" id="EMY35716.1"/>
    </source>
</evidence>
<evidence type="ECO:0000256" key="2">
    <source>
        <dbReference type="ARBA" id="ARBA00023125"/>
    </source>
</evidence>
<keyword evidence="1" id="KW-0805">Transcription regulation</keyword>
<dbReference type="InterPro" id="IPR008920">
    <property type="entry name" value="TF_FadR/GntR_C"/>
</dbReference>
<dbReference type="SUPFAM" id="SSF46785">
    <property type="entry name" value="Winged helix' DNA-binding domain"/>
    <property type="match status" value="1"/>
</dbReference>
<dbReference type="RefSeq" id="WP_005267112.1">
    <property type="nucleotide sequence ID" value="NZ_ANPE02000066.1"/>
</dbReference>
<organism evidence="5 6">
    <name type="scientific">Arthrobacter crystallopoietes BAB-32</name>
    <dbReference type="NCBI Taxonomy" id="1246476"/>
    <lineage>
        <taxon>Bacteria</taxon>
        <taxon>Bacillati</taxon>
        <taxon>Actinomycetota</taxon>
        <taxon>Actinomycetes</taxon>
        <taxon>Micrococcales</taxon>
        <taxon>Micrococcaceae</taxon>
        <taxon>Crystallibacter</taxon>
    </lineage>
</organism>
<dbReference type="GO" id="GO:0003700">
    <property type="term" value="F:DNA-binding transcription factor activity"/>
    <property type="evidence" value="ECO:0007669"/>
    <property type="project" value="InterPro"/>
</dbReference>
<dbReference type="InterPro" id="IPR036388">
    <property type="entry name" value="WH-like_DNA-bd_sf"/>
</dbReference>
<reference evidence="5 6" key="1">
    <citation type="journal article" date="2013" name="Genome Announc.">
        <title>Draft Genome Sequence of Arthrobacter crystallopoietes Strain BAB-32, Revealing Genes for Bioremediation.</title>
        <authorList>
            <person name="Joshi M.N."/>
            <person name="Pandit A.S."/>
            <person name="Sharma A."/>
            <person name="Pandya R.V."/>
            <person name="Desai S.M."/>
            <person name="Saxena A.K."/>
            <person name="Bagatharia S.B."/>
        </authorList>
    </citation>
    <scope>NUCLEOTIDE SEQUENCE [LARGE SCALE GENOMIC DNA]</scope>
    <source>
        <strain evidence="5 6">BAB-32</strain>
    </source>
</reference>
<gene>
    <name evidence="5" type="ORF">D477_002998</name>
</gene>
<evidence type="ECO:0000259" key="4">
    <source>
        <dbReference type="PROSITE" id="PS50949"/>
    </source>
</evidence>
<dbReference type="SMART" id="SM00895">
    <property type="entry name" value="FCD"/>
    <property type="match status" value="1"/>
</dbReference>
<dbReference type="SUPFAM" id="SSF48008">
    <property type="entry name" value="GntR ligand-binding domain-like"/>
    <property type="match status" value="1"/>
</dbReference>
<dbReference type="EMBL" id="ANPE02000066">
    <property type="protein sequence ID" value="EMY35716.1"/>
    <property type="molecule type" value="Genomic_DNA"/>
</dbReference>
<keyword evidence="3" id="KW-0804">Transcription</keyword>
<dbReference type="Proteomes" id="UP000010729">
    <property type="component" value="Unassembled WGS sequence"/>
</dbReference>
<dbReference type="InterPro" id="IPR000524">
    <property type="entry name" value="Tscrpt_reg_HTH_GntR"/>
</dbReference>
<dbReference type="InterPro" id="IPR011711">
    <property type="entry name" value="GntR_C"/>
</dbReference>
<dbReference type="Pfam" id="PF07729">
    <property type="entry name" value="FCD"/>
    <property type="match status" value="1"/>
</dbReference>
<protein>
    <submittedName>
        <fullName evidence="5">GntR family transcriptional regulator</fullName>
    </submittedName>
</protein>